<proteinExistence type="predicted"/>
<keyword evidence="2" id="KW-0378">Hydrolase</keyword>
<dbReference type="GO" id="GO:0004519">
    <property type="term" value="F:endonuclease activity"/>
    <property type="evidence" value="ECO:0007669"/>
    <property type="project" value="UniProtKB-KW"/>
</dbReference>
<evidence type="ECO:0000313" key="2">
    <source>
        <dbReference type="EMBL" id="MBD9355216.1"/>
    </source>
</evidence>
<accession>A0ABR9CWG5</accession>
<protein>
    <submittedName>
        <fullName evidence="2">HNH endonuclease</fullName>
    </submittedName>
</protein>
<keyword evidence="2" id="KW-0255">Endonuclease</keyword>
<evidence type="ECO:0000259" key="1">
    <source>
        <dbReference type="Pfam" id="PF01844"/>
    </source>
</evidence>
<evidence type="ECO:0000313" key="3">
    <source>
        <dbReference type="Proteomes" id="UP000652176"/>
    </source>
</evidence>
<dbReference type="Pfam" id="PF01844">
    <property type="entry name" value="HNH"/>
    <property type="match status" value="1"/>
</dbReference>
<name>A0ABR9CWG5_9GAMM</name>
<dbReference type="CDD" id="cd00085">
    <property type="entry name" value="HNHc"/>
    <property type="match status" value="1"/>
</dbReference>
<feature type="domain" description="HNH" evidence="1">
    <location>
        <begin position="196"/>
        <end position="246"/>
    </location>
</feature>
<reference evidence="2 3" key="1">
    <citation type="submission" date="2020-09" db="EMBL/GenBank/DDBJ databases">
        <title>Methylomonas albis sp. nov. and Methylomonas fluvii sp. nov.: Two cold-adapted methanotrophs from the River Elbe and an amended description of Methylovulum psychrotolerans strain Eb1.</title>
        <authorList>
            <person name="Bussmann I.K."/>
            <person name="Klings K.-W."/>
            <person name="Warnstedt J."/>
            <person name="Hoppert M."/>
            <person name="Saborowski A."/>
            <person name="Horn F."/>
            <person name="Liebner S."/>
        </authorList>
    </citation>
    <scope>NUCLEOTIDE SEQUENCE [LARGE SCALE GENOMIC DNA]</scope>
    <source>
        <strain evidence="2 3">EbA</strain>
    </source>
</reference>
<organism evidence="2 3">
    <name type="scientific">Methylomonas albis</name>
    <dbReference type="NCBI Taxonomy" id="1854563"/>
    <lineage>
        <taxon>Bacteria</taxon>
        <taxon>Pseudomonadati</taxon>
        <taxon>Pseudomonadota</taxon>
        <taxon>Gammaproteobacteria</taxon>
        <taxon>Methylococcales</taxon>
        <taxon>Methylococcaceae</taxon>
        <taxon>Methylomonas</taxon>
    </lineage>
</organism>
<comment type="caution">
    <text evidence="2">The sequence shown here is derived from an EMBL/GenBank/DDBJ whole genome shotgun (WGS) entry which is preliminary data.</text>
</comment>
<dbReference type="EMBL" id="JACXSS010000001">
    <property type="protein sequence ID" value="MBD9355216.1"/>
    <property type="molecule type" value="Genomic_DNA"/>
</dbReference>
<gene>
    <name evidence="2" type="ORF">IE877_04880</name>
</gene>
<sequence>MELNKTQDLFSLSIGDIVTKRNLFDLVKFSKVEASPYWSGPEGFIGNTPMQGINWVGQLPEVQAVIIKTRPGSYDDDGWSDDGKTSYHYSFKARNGEISYTEKANEVLVKQPQHLYPIFLFTEHNDGWYFEGDFSVSEIENKFVVLHRGMASAAEISAPQDELLFQEGERKYVAHLMAERCKGVVKVLKSVESWLCDICDEDFLARYGVKYIEAHHKVPISTFSASYVVSLSDFALLCPNCHKAVHIYMKKSGYEYAKIKSVLGAKAQSFPGLYAIKPRSP</sequence>
<dbReference type="Proteomes" id="UP000652176">
    <property type="component" value="Unassembled WGS sequence"/>
</dbReference>
<dbReference type="InterPro" id="IPR002711">
    <property type="entry name" value="HNH"/>
</dbReference>
<dbReference type="InterPro" id="IPR003615">
    <property type="entry name" value="HNH_nuc"/>
</dbReference>
<dbReference type="RefSeq" id="WP_192373611.1">
    <property type="nucleotide sequence ID" value="NZ_CAJHIV010000001.1"/>
</dbReference>
<keyword evidence="3" id="KW-1185">Reference proteome</keyword>
<keyword evidence="2" id="KW-0540">Nuclease</keyword>